<evidence type="ECO:0000256" key="4">
    <source>
        <dbReference type="ARBA" id="ARBA00022481"/>
    </source>
</evidence>
<reference evidence="11" key="1">
    <citation type="submission" date="2017-05" db="EMBL/GenBank/DDBJ databases">
        <title>The Genome Sequence of Enterococcus sp. 9E7_DIV0242.</title>
        <authorList>
            <consortium name="The Broad Institute Genomics Platform"/>
            <consortium name="The Broad Institute Genomic Center for Infectious Diseases"/>
            <person name="Earl A."/>
            <person name="Manson A."/>
            <person name="Schwartman J."/>
            <person name="Gilmore M."/>
            <person name="Abouelleil A."/>
            <person name="Cao P."/>
            <person name="Chapman S."/>
            <person name="Cusick C."/>
            <person name="Shea T."/>
            <person name="Young S."/>
            <person name="Neafsey D."/>
            <person name="Nusbaum C."/>
            <person name="Birren B."/>
        </authorList>
    </citation>
    <scope>NUCLEOTIDE SEQUENCE [LARGE SCALE GENOMIC DNA]</scope>
    <source>
        <strain evidence="11">9E7_DIV0242</strain>
    </source>
</reference>
<dbReference type="Proteomes" id="UP000195141">
    <property type="component" value="Chromosome"/>
</dbReference>
<dbReference type="Pfam" id="PF07963">
    <property type="entry name" value="N_methyl"/>
    <property type="match status" value="1"/>
</dbReference>
<keyword evidence="3" id="KW-1003">Cell membrane</keyword>
<dbReference type="PIRSF" id="PIRSF029928">
    <property type="entry name" value="Late_competence_ComGC"/>
    <property type="match status" value="1"/>
</dbReference>
<dbReference type="NCBIfam" id="NF040999">
    <property type="entry name" value="pilin_ComGC"/>
    <property type="match status" value="1"/>
</dbReference>
<dbReference type="EMBL" id="CP147247">
    <property type="protein sequence ID" value="WYJ89704.1"/>
    <property type="molecule type" value="Genomic_DNA"/>
</dbReference>
<comment type="subcellular location">
    <subcellularLocation>
        <location evidence="1">Cell membrane</location>
        <topology evidence="1">Single-pass membrane protein</topology>
    </subcellularLocation>
    <subcellularLocation>
        <location evidence="2">Cell surface</location>
    </subcellularLocation>
</comment>
<keyword evidence="6 10" id="KW-1133">Transmembrane helix</keyword>
<evidence type="ECO:0000256" key="5">
    <source>
        <dbReference type="ARBA" id="ARBA00022692"/>
    </source>
</evidence>
<reference evidence="12" key="2">
    <citation type="submission" date="2017-05" db="EMBL/GenBank/DDBJ databases">
        <authorList>
            <consortium name="The Broad Institute Genomics Platform"/>
            <consortium name="The Broad Institute Genomic Center for Infectious Diseases"/>
            <person name="Earl A."/>
            <person name="Manson A."/>
            <person name="Schwartman J."/>
            <person name="Gilmore M."/>
            <person name="Abouelleil A."/>
            <person name="Cao P."/>
            <person name="Chapman S."/>
            <person name="Cusick C."/>
            <person name="Shea T."/>
            <person name="Young S."/>
            <person name="Neafsey D."/>
            <person name="Nusbaum C."/>
            <person name="Birren B."/>
        </authorList>
    </citation>
    <scope>NUCLEOTIDE SEQUENCE</scope>
    <source>
        <strain evidence="12">9E7_DIV0242</strain>
    </source>
</reference>
<dbReference type="PROSITE" id="PS00409">
    <property type="entry name" value="PROKAR_NTER_METHYL"/>
    <property type="match status" value="1"/>
</dbReference>
<evidence type="ECO:0000256" key="7">
    <source>
        <dbReference type="ARBA" id="ARBA00023136"/>
    </source>
</evidence>
<dbReference type="GO" id="GO:0015627">
    <property type="term" value="C:type II protein secretion system complex"/>
    <property type="evidence" value="ECO:0007669"/>
    <property type="project" value="InterPro"/>
</dbReference>
<dbReference type="InterPro" id="IPR000983">
    <property type="entry name" value="Bac_GSPG_pilin"/>
</dbReference>
<dbReference type="InterPro" id="IPR045584">
    <property type="entry name" value="Pilin-like"/>
</dbReference>
<evidence type="ECO:0000256" key="2">
    <source>
        <dbReference type="ARBA" id="ARBA00004241"/>
    </source>
</evidence>
<accession>A0A242K3L9</accession>
<keyword evidence="8" id="KW-0178">Competence</keyword>
<evidence type="ECO:0000256" key="1">
    <source>
        <dbReference type="ARBA" id="ARBA00004162"/>
    </source>
</evidence>
<evidence type="ECO:0000313" key="13">
    <source>
        <dbReference type="Proteomes" id="UP000195141"/>
    </source>
</evidence>
<evidence type="ECO:0000313" key="12">
    <source>
        <dbReference type="EMBL" id="WYJ89704.1"/>
    </source>
</evidence>
<evidence type="ECO:0000256" key="6">
    <source>
        <dbReference type="ARBA" id="ARBA00022989"/>
    </source>
</evidence>
<gene>
    <name evidence="12" type="ORF">A5888_001427</name>
    <name evidence="11" type="ORF">A5888_003384</name>
</gene>
<keyword evidence="5 10" id="KW-0812">Transmembrane</keyword>
<evidence type="ECO:0000256" key="10">
    <source>
        <dbReference type="SAM" id="Phobius"/>
    </source>
</evidence>
<feature type="transmembrane region" description="Helical" evidence="10">
    <location>
        <begin position="27"/>
        <end position="47"/>
    </location>
</feature>
<proteinExistence type="inferred from homology"/>
<evidence type="ECO:0000313" key="11">
    <source>
        <dbReference type="EMBL" id="OTP12805.1"/>
    </source>
</evidence>
<dbReference type="InterPro" id="IPR012902">
    <property type="entry name" value="N_methyl_site"/>
</dbReference>
<keyword evidence="13" id="KW-1185">Reference proteome</keyword>
<organism evidence="11">
    <name type="scientific">Candidatus Enterococcus clewellii</name>
    <dbReference type="NCBI Taxonomy" id="1834193"/>
    <lineage>
        <taxon>Bacteria</taxon>
        <taxon>Bacillati</taxon>
        <taxon>Bacillota</taxon>
        <taxon>Bacilli</taxon>
        <taxon>Lactobacillales</taxon>
        <taxon>Enterococcaceae</taxon>
        <taxon>Enterococcus</taxon>
    </lineage>
</organism>
<protein>
    <submittedName>
        <fullName evidence="12">Competence protein ComGC</fullName>
    </submittedName>
</protein>
<sequence length="107" mass="12237">MKTRKMGIVECYTGNVSRKLKKPLKGFTLLEMLIVLLIISVLILLFAPNLSKQKDSIDKKGNEAIIKVVETQMDVYRLENDQAPTIDVLLSEGYITQEQYDKYKANK</sequence>
<dbReference type="NCBIfam" id="TIGR02532">
    <property type="entry name" value="IV_pilin_GFxxxE"/>
    <property type="match status" value="1"/>
</dbReference>
<dbReference type="GO" id="GO:0015628">
    <property type="term" value="P:protein secretion by the type II secretion system"/>
    <property type="evidence" value="ECO:0007669"/>
    <property type="project" value="InterPro"/>
</dbReference>
<dbReference type="GO" id="GO:0030420">
    <property type="term" value="P:establishment of competence for transformation"/>
    <property type="evidence" value="ECO:0007669"/>
    <property type="project" value="UniProtKB-KW"/>
</dbReference>
<dbReference type="SUPFAM" id="SSF54523">
    <property type="entry name" value="Pili subunits"/>
    <property type="match status" value="1"/>
</dbReference>
<reference evidence="12" key="3">
    <citation type="submission" date="2024-03" db="EMBL/GenBank/DDBJ databases">
        <title>The Genome Sequence of Enterococcus sp. DIV0242b.</title>
        <authorList>
            <consortium name="The Broad Institute Genomics Platform"/>
            <consortium name="The Broad Institute Microbial Omics Core"/>
            <consortium name="The Broad Institute Genomic Center for Infectious Diseases"/>
            <person name="Earl A."/>
            <person name="Manson A."/>
            <person name="Gilmore M."/>
            <person name="Schwartman J."/>
            <person name="Shea T."/>
            <person name="Abouelleil A."/>
            <person name="Cao P."/>
            <person name="Chapman S."/>
            <person name="Cusick C."/>
            <person name="Young S."/>
            <person name="Neafsey D."/>
            <person name="Nusbaum C."/>
            <person name="Birren B."/>
        </authorList>
    </citation>
    <scope>NUCLEOTIDE SEQUENCE</scope>
    <source>
        <strain evidence="12">9E7_DIV0242</strain>
    </source>
</reference>
<comment type="similarity">
    <text evidence="9">Belongs to the ComGC family.</text>
</comment>
<keyword evidence="4" id="KW-0488">Methylation</keyword>
<dbReference type="InterPro" id="IPR016940">
    <property type="entry name" value="ComGC"/>
</dbReference>
<dbReference type="GO" id="GO:0005886">
    <property type="term" value="C:plasma membrane"/>
    <property type="evidence" value="ECO:0007669"/>
    <property type="project" value="UniProtKB-SubCell"/>
</dbReference>
<evidence type="ECO:0000256" key="3">
    <source>
        <dbReference type="ARBA" id="ARBA00022475"/>
    </source>
</evidence>
<evidence type="ECO:0000256" key="8">
    <source>
        <dbReference type="ARBA" id="ARBA00023287"/>
    </source>
</evidence>
<dbReference type="AlphaFoldDB" id="A0A242K3L9"/>
<name>A0A242K3L9_9ENTE</name>
<dbReference type="EMBL" id="NGMM01000006">
    <property type="protein sequence ID" value="OTP12805.1"/>
    <property type="molecule type" value="Genomic_DNA"/>
</dbReference>
<dbReference type="PRINTS" id="PR00813">
    <property type="entry name" value="BCTERIALGSPG"/>
</dbReference>
<dbReference type="Gene3D" id="3.30.700.10">
    <property type="entry name" value="Glycoprotein, Type 4 Pilin"/>
    <property type="match status" value="1"/>
</dbReference>
<dbReference type="GO" id="GO:0009986">
    <property type="term" value="C:cell surface"/>
    <property type="evidence" value="ECO:0007669"/>
    <property type="project" value="UniProtKB-SubCell"/>
</dbReference>
<evidence type="ECO:0000256" key="9">
    <source>
        <dbReference type="ARBA" id="ARBA00043982"/>
    </source>
</evidence>
<keyword evidence="7 10" id="KW-0472">Membrane</keyword>